<keyword evidence="6 8" id="KW-0717">Septation</keyword>
<keyword evidence="3 8" id="KW-1133">Transmembrane helix</keyword>
<feature type="coiled-coil region" evidence="8">
    <location>
        <begin position="348"/>
        <end position="424"/>
    </location>
</feature>
<evidence type="ECO:0000256" key="8">
    <source>
        <dbReference type="HAMAP-Rule" id="MF_00728"/>
    </source>
</evidence>
<feature type="topological domain" description="Extracellular" evidence="8">
    <location>
        <begin position="1"/>
        <end position="2"/>
    </location>
</feature>
<dbReference type="Pfam" id="PF06160">
    <property type="entry name" value="EzrA"/>
    <property type="match status" value="1"/>
</dbReference>
<dbReference type="NCBIfam" id="NF003413">
    <property type="entry name" value="PRK04778.1-7"/>
    <property type="match status" value="1"/>
</dbReference>
<dbReference type="AlphaFoldDB" id="A0A9X3WV74"/>
<evidence type="ECO:0000256" key="4">
    <source>
        <dbReference type="ARBA" id="ARBA00023054"/>
    </source>
</evidence>
<dbReference type="GO" id="GO:0005940">
    <property type="term" value="C:septin ring"/>
    <property type="evidence" value="ECO:0007669"/>
    <property type="project" value="InterPro"/>
</dbReference>
<evidence type="ECO:0000256" key="2">
    <source>
        <dbReference type="ARBA" id="ARBA00022692"/>
    </source>
</evidence>
<dbReference type="RefSeq" id="WP_272435814.1">
    <property type="nucleotide sequence ID" value="NZ_JAMQKB010000003.1"/>
</dbReference>
<keyword evidence="4 8" id="KW-0175">Coiled coil</keyword>
<keyword evidence="5 8" id="KW-0472">Membrane</keyword>
<evidence type="ECO:0000256" key="5">
    <source>
        <dbReference type="ARBA" id="ARBA00023136"/>
    </source>
</evidence>
<proteinExistence type="inferred from homology"/>
<keyword evidence="10" id="KW-1185">Reference proteome</keyword>
<dbReference type="GO" id="GO:0000917">
    <property type="term" value="P:division septum assembly"/>
    <property type="evidence" value="ECO:0007669"/>
    <property type="project" value="UniProtKB-KW"/>
</dbReference>
<comment type="function">
    <text evidence="8">Negative regulator of FtsZ ring formation; modulates the frequency and position of FtsZ ring formation. Inhibits FtsZ ring formation at polar sites. Interacts either with FtsZ or with one of its binding partners to promote depolymerization.</text>
</comment>
<keyword evidence="7 8" id="KW-0131">Cell cycle</keyword>
<sequence>MAYIIGMILILIAFIILGLILRKKVYDEVDRMESWKMDIMNRNVTAELSRIKDLNLSGETQEKFESWKERWDFILTRELPDIEEYLFDAEESADRYRFRSAKKNIRSVKETLKTIETDIEQVLSELEDLLDSEKNSREEMEELRPNLKALRKELLQNRHSYGKAEIRFEVEIDELEEGLANAYQMIDSGNYSDARIVVEELKNSLYLLEIQIQEFPTMYKKVKQELPSQIDDLLSGIKDMKESGYRIEHLGFEKELHRFQERLLICLSELDKGELEQAQQVIPEIDERLKEMYQLLEKEAVAKKYIENHIKQYRELITESSESFDETTSEVETLQKAYYFEDADLETHLNLEKWMSQLRNQFAELENELGNDKMTHIDLREKLETGFQELEDLEIRHKQFKEHIRTLRKDELQAKEKITDMRRKLYQTNRKLQKSNIPGVPSYIWELIETAMEKSEACIEKLQKQPLDMGEVQQALKEAEKAVQTTIDQTELLLDQANLVEVVIQYANRYRSQYPLLSSKLAEAEAMFRNFEYENALEQSMKALEAVDPGAIKRLEEHAEIPS</sequence>
<accession>A0A9X3WV74</accession>
<evidence type="ECO:0000256" key="1">
    <source>
        <dbReference type="ARBA" id="ARBA00022618"/>
    </source>
</evidence>
<evidence type="ECO:0000256" key="6">
    <source>
        <dbReference type="ARBA" id="ARBA00023210"/>
    </source>
</evidence>
<evidence type="ECO:0000256" key="7">
    <source>
        <dbReference type="ARBA" id="ARBA00023306"/>
    </source>
</evidence>
<dbReference type="GO" id="GO:0000921">
    <property type="term" value="P:septin ring assembly"/>
    <property type="evidence" value="ECO:0007669"/>
    <property type="project" value="InterPro"/>
</dbReference>
<dbReference type="GO" id="GO:0005886">
    <property type="term" value="C:plasma membrane"/>
    <property type="evidence" value="ECO:0007669"/>
    <property type="project" value="UniProtKB-SubCell"/>
</dbReference>
<comment type="caution">
    <text evidence="9">The sequence shown here is derived from an EMBL/GenBank/DDBJ whole genome shotgun (WGS) entry which is preliminary data.</text>
</comment>
<name>A0A9X3WV74_9BACI</name>
<evidence type="ECO:0000313" key="10">
    <source>
        <dbReference type="Proteomes" id="UP001145050"/>
    </source>
</evidence>
<keyword evidence="8" id="KW-1003">Cell membrane</keyword>
<comment type="subcellular location">
    <subcellularLocation>
        <location evidence="8">Cell membrane</location>
        <topology evidence="8">Single-pass membrane protein</topology>
    </subcellularLocation>
    <text evidence="8">Colocalized with FtsZ to the nascent septal site.</text>
</comment>
<feature type="coiled-coil region" evidence="8">
    <location>
        <begin position="105"/>
        <end position="157"/>
    </location>
</feature>
<protein>
    <recommendedName>
        <fullName evidence="8">Septation ring formation regulator EzrA</fullName>
    </recommendedName>
</protein>
<dbReference type="HAMAP" id="MF_00728">
    <property type="entry name" value="EzrA"/>
    <property type="match status" value="1"/>
</dbReference>
<evidence type="ECO:0000313" key="9">
    <source>
        <dbReference type="EMBL" id="MDC3424019.1"/>
    </source>
</evidence>
<organism evidence="9 10">
    <name type="scientific">Terrihalobacillus insolitus</name>
    <dbReference type="NCBI Taxonomy" id="2950438"/>
    <lineage>
        <taxon>Bacteria</taxon>
        <taxon>Bacillati</taxon>
        <taxon>Bacillota</taxon>
        <taxon>Bacilli</taxon>
        <taxon>Bacillales</taxon>
        <taxon>Bacillaceae</taxon>
        <taxon>Terrihalobacillus</taxon>
    </lineage>
</organism>
<keyword evidence="2 8" id="KW-0812">Transmembrane</keyword>
<reference evidence="9" key="1">
    <citation type="submission" date="2022-06" db="EMBL/GenBank/DDBJ databases">
        <title>Aquibacillus sp. a new bacterium isolated from soil saline samples.</title>
        <authorList>
            <person name="Galisteo C."/>
            <person name="De La Haba R."/>
            <person name="Sanchez-Porro C."/>
            <person name="Ventosa A."/>
        </authorList>
    </citation>
    <scope>NUCLEOTIDE SEQUENCE</scope>
    <source>
        <strain evidence="9">3ASR75-11</strain>
    </source>
</reference>
<feature type="topological domain" description="Cytoplasmic" evidence="8">
    <location>
        <begin position="22"/>
        <end position="563"/>
    </location>
</feature>
<dbReference type="Proteomes" id="UP001145050">
    <property type="component" value="Unassembled WGS sequence"/>
</dbReference>
<gene>
    <name evidence="8 9" type="primary">ezrA</name>
    <name evidence="9" type="ORF">NC797_05790</name>
</gene>
<comment type="similarity">
    <text evidence="8">Belongs to the EzrA family.</text>
</comment>
<dbReference type="InterPro" id="IPR010379">
    <property type="entry name" value="EzrA"/>
</dbReference>
<keyword evidence="1 8" id="KW-0132">Cell division</keyword>
<evidence type="ECO:0000256" key="3">
    <source>
        <dbReference type="ARBA" id="ARBA00022989"/>
    </source>
</evidence>
<dbReference type="EMBL" id="JAMQKB010000003">
    <property type="protein sequence ID" value="MDC3424019.1"/>
    <property type="molecule type" value="Genomic_DNA"/>
</dbReference>